<dbReference type="Proteomes" id="UP001222027">
    <property type="component" value="Unassembled WGS sequence"/>
</dbReference>
<dbReference type="EMBL" id="JAQQAF010000007">
    <property type="protein sequence ID" value="KAJ8470947.1"/>
    <property type="molecule type" value="Genomic_DNA"/>
</dbReference>
<gene>
    <name evidence="2" type="ORF">OPV22_025290</name>
</gene>
<accession>A0AAV8Q7H0</accession>
<feature type="transmembrane region" description="Helical" evidence="1">
    <location>
        <begin position="12"/>
        <end position="33"/>
    </location>
</feature>
<protein>
    <submittedName>
        <fullName evidence="2">Uncharacterized protein</fullName>
    </submittedName>
</protein>
<organism evidence="2 3">
    <name type="scientific">Ensete ventricosum</name>
    <name type="common">Abyssinian banana</name>
    <name type="synonym">Musa ensete</name>
    <dbReference type="NCBI Taxonomy" id="4639"/>
    <lineage>
        <taxon>Eukaryota</taxon>
        <taxon>Viridiplantae</taxon>
        <taxon>Streptophyta</taxon>
        <taxon>Embryophyta</taxon>
        <taxon>Tracheophyta</taxon>
        <taxon>Spermatophyta</taxon>
        <taxon>Magnoliopsida</taxon>
        <taxon>Liliopsida</taxon>
        <taxon>Zingiberales</taxon>
        <taxon>Musaceae</taxon>
        <taxon>Ensete</taxon>
    </lineage>
</organism>
<keyword evidence="3" id="KW-1185">Reference proteome</keyword>
<keyword evidence="1" id="KW-1133">Transmembrane helix</keyword>
<evidence type="ECO:0000313" key="2">
    <source>
        <dbReference type="EMBL" id="KAJ8470947.1"/>
    </source>
</evidence>
<evidence type="ECO:0000313" key="3">
    <source>
        <dbReference type="Proteomes" id="UP001222027"/>
    </source>
</evidence>
<reference evidence="2 3" key="1">
    <citation type="submission" date="2022-12" db="EMBL/GenBank/DDBJ databases">
        <title>Chromosome-scale assembly of the Ensete ventricosum genome.</title>
        <authorList>
            <person name="Dussert Y."/>
            <person name="Stocks J."/>
            <person name="Wendawek A."/>
            <person name="Woldeyes F."/>
            <person name="Nichols R.A."/>
            <person name="Borrell J.S."/>
        </authorList>
    </citation>
    <scope>NUCLEOTIDE SEQUENCE [LARGE SCALE GENOMIC DNA]</scope>
    <source>
        <strain evidence="3">cv. Maze</strain>
        <tissue evidence="2">Seeds</tissue>
    </source>
</reference>
<keyword evidence="1" id="KW-0812">Transmembrane</keyword>
<comment type="caution">
    <text evidence="2">The sequence shown here is derived from an EMBL/GenBank/DDBJ whole genome shotgun (WGS) entry which is preliminary data.</text>
</comment>
<proteinExistence type="predicted"/>
<sequence>MDAKVWVVSTQIFAFGFTLWFPLIVSAMSILNFRFPRATINHIGFLYDCKFPWHAYYLVPSLHGDNSDAILEKTRFNSMTKETDLQLTICCFCRLTSQKMHVDDAATATRCLKSWQCTLLDSEAAVPQKRRRDTFFRILHCKDETK</sequence>
<evidence type="ECO:0000256" key="1">
    <source>
        <dbReference type="SAM" id="Phobius"/>
    </source>
</evidence>
<keyword evidence="1" id="KW-0472">Membrane</keyword>
<dbReference type="AlphaFoldDB" id="A0AAV8Q7H0"/>
<name>A0AAV8Q7H0_ENSVE</name>